<keyword evidence="4" id="KW-0804">Transcription</keyword>
<keyword evidence="9" id="KW-1185">Reference proteome</keyword>
<evidence type="ECO:0000256" key="2">
    <source>
        <dbReference type="ARBA" id="ARBA00023015"/>
    </source>
</evidence>
<evidence type="ECO:0000256" key="6">
    <source>
        <dbReference type="SAM" id="MobiDB-lite"/>
    </source>
</evidence>
<dbReference type="EMBL" id="BAABFB010000070">
    <property type="protein sequence ID" value="GAA4487848.1"/>
    <property type="molecule type" value="Genomic_DNA"/>
</dbReference>
<feature type="compositionally biased region" description="Polar residues" evidence="6">
    <location>
        <begin position="1"/>
        <end position="11"/>
    </location>
</feature>
<feature type="domain" description="HTH tetR-type" evidence="7">
    <location>
        <begin position="24"/>
        <end position="84"/>
    </location>
</feature>
<dbReference type="InterPro" id="IPR001647">
    <property type="entry name" value="HTH_TetR"/>
</dbReference>
<gene>
    <name evidence="8" type="ORF">GCM10023094_46830</name>
</gene>
<evidence type="ECO:0000256" key="5">
    <source>
        <dbReference type="PROSITE-ProRule" id="PRU00335"/>
    </source>
</evidence>
<evidence type="ECO:0000259" key="7">
    <source>
        <dbReference type="PROSITE" id="PS50977"/>
    </source>
</evidence>
<protein>
    <submittedName>
        <fullName evidence="8">TetR/AcrR family transcriptional regulator</fullName>
    </submittedName>
</protein>
<evidence type="ECO:0000313" key="8">
    <source>
        <dbReference type="EMBL" id="GAA4487848.1"/>
    </source>
</evidence>
<evidence type="ECO:0000256" key="4">
    <source>
        <dbReference type="ARBA" id="ARBA00023163"/>
    </source>
</evidence>
<keyword evidence="1" id="KW-0678">Repressor</keyword>
<dbReference type="Proteomes" id="UP001501183">
    <property type="component" value="Unassembled WGS sequence"/>
</dbReference>
<dbReference type="PRINTS" id="PR00455">
    <property type="entry name" value="HTHTETR"/>
</dbReference>
<feature type="DNA-binding region" description="H-T-H motif" evidence="5">
    <location>
        <begin position="47"/>
        <end position="66"/>
    </location>
</feature>
<name>A0ABP8PIK9_9NOCA</name>
<dbReference type="RefSeq" id="WP_345351147.1">
    <property type="nucleotide sequence ID" value="NZ_BAABFB010000070.1"/>
</dbReference>
<dbReference type="SUPFAM" id="SSF48498">
    <property type="entry name" value="Tetracyclin repressor-like, C-terminal domain"/>
    <property type="match status" value="1"/>
</dbReference>
<dbReference type="PROSITE" id="PS50977">
    <property type="entry name" value="HTH_TETR_2"/>
    <property type="match status" value="1"/>
</dbReference>
<dbReference type="Gene3D" id="1.10.357.10">
    <property type="entry name" value="Tetracycline Repressor, domain 2"/>
    <property type="match status" value="1"/>
</dbReference>
<dbReference type="SUPFAM" id="SSF46689">
    <property type="entry name" value="Homeodomain-like"/>
    <property type="match status" value="1"/>
</dbReference>
<organism evidence="8 9">
    <name type="scientific">Rhodococcus olei</name>
    <dbReference type="NCBI Taxonomy" id="2161675"/>
    <lineage>
        <taxon>Bacteria</taxon>
        <taxon>Bacillati</taxon>
        <taxon>Actinomycetota</taxon>
        <taxon>Actinomycetes</taxon>
        <taxon>Mycobacteriales</taxon>
        <taxon>Nocardiaceae</taxon>
        <taxon>Rhodococcus</taxon>
    </lineage>
</organism>
<dbReference type="Pfam" id="PF13977">
    <property type="entry name" value="TetR_C_6"/>
    <property type="match status" value="1"/>
</dbReference>
<dbReference type="InterPro" id="IPR036271">
    <property type="entry name" value="Tet_transcr_reg_TetR-rel_C_sf"/>
</dbReference>
<proteinExistence type="predicted"/>
<dbReference type="InterPro" id="IPR050109">
    <property type="entry name" value="HTH-type_TetR-like_transc_reg"/>
</dbReference>
<evidence type="ECO:0000313" key="9">
    <source>
        <dbReference type="Proteomes" id="UP001501183"/>
    </source>
</evidence>
<dbReference type="InterPro" id="IPR039538">
    <property type="entry name" value="BetI_C"/>
</dbReference>
<keyword evidence="2" id="KW-0805">Transcription regulation</keyword>
<dbReference type="Pfam" id="PF00440">
    <property type="entry name" value="TetR_N"/>
    <property type="match status" value="1"/>
</dbReference>
<evidence type="ECO:0000256" key="3">
    <source>
        <dbReference type="ARBA" id="ARBA00023125"/>
    </source>
</evidence>
<keyword evidence="3 5" id="KW-0238">DNA-binding</keyword>
<feature type="region of interest" description="Disordered" evidence="6">
    <location>
        <begin position="1"/>
        <end position="20"/>
    </location>
</feature>
<sequence length="218" mass="23739">MTSGDEGSSATIRPRRGGSYAVGRARRTRILHIAMEEFAENGYRGASLARIAERAELSQPGLLHHFHTKEELLAATLDLRDEMDAARFTGADGTPLTGVAALAALADLVERNQRVPGLVQLFTVLSAEAVTTDHPAHDWARSRYRRIRAFIADGIRAGVASGEFRPGVDPVAHAFRLVALMDGLQQQWLVDEDAVDMAALFGGYLRETLDAIRARPVP</sequence>
<dbReference type="PANTHER" id="PTHR30055">
    <property type="entry name" value="HTH-TYPE TRANSCRIPTIONAL REGULATOR RUTR"/>
    <property type="match status" value="1"/>
</dbReference>
<reference evidence="9" key="1">
    <citation type="journal article" date="2019" name="Int. J. Syst. Evol. Microbiol.">
        <title>The Global Catalogue of Microorganisms (GCM) 10K type strain sequencing project: providing services to taxonomists for standard genome sequencing and annotation.</title>
        <authorList>
            <consortium name="The Broad Institute Genomics Platform"/>
            <consortium name="The Broad Institute Genome Sequencing Center for Infectious Disease"/>
            <person name="Wu L."/>
            <person name="Ma J."/>
        </authorList>
    </citation>
    <scope>NUCLEOTIDE SEQUENCE [LARGE SCALE GENOMIC DNA]</scope>
    <source>
        <strain evidence="9">JCM 32206</strain>
    </source>
</reference>
<accession>A0ABP8PIK9</accession>
<comment type="caution">
    <text evidence="8">The sequence shown here is derived from an EMBL/GenBank/DDBJ whole genome shotgun (WGS) entry which is preliminary data.</text>
</comment>
<evidence type="ECO:0000256" key="1">
    <source>
        <dbReference type="ARBA" id="ARBA00022491"/>
    </source>
</evidence>
<dbReference type="InterPro" id="IPR009057">
    <property type="entry name" value="Homeodomain-like_sf"/>
</dbReference>
<dbReference type="PANTHER" id="PTHR30055:SF234">
    <property type="entry name" value="HTH-TYPE TRANSCRIPTIONAL REGULATOR BETI"/>
    <property type="match status" value="1"/>
</dbReference>